<dbReference type="Proteomes" id="UP000886998">
    <property type="component" value="Unassembled WGS sequence"/>
</dbReference>
<dbReference type="EMBL" id="BMAV01007953">
    <property type="protein sequence ID" value="GFY51237.1"/>
    <property type="molecule type" value="Genomic_DNA"/>
</dbReference>
<organism evidence="2 3">
    <name type="scientific">Trichonephila inaurata madagascariensis</name>
    <dbReference type="NCBI Taxonomy" id="2747483"/>
    <lineage>
        <taxon>Eukaryota</taxon>
        <taxon>Metazoa</taxon>
        <taxon>Ecdysozoa</taxon>
        <taxon>Arthropoda</taxon>
        <taxon>Chelicerata</taxon>
        <taxon>Arachnida</taxon>
        <taxon>Araneae</taxon>
        <taxon>Araneomorphae</taxon>
        <taxon>Entelegynae</taxon>
        <taxon>Araneoidea</taxon>
        <taxon>Nephilidae</taxon>
        <taxon>Trichonephila</taxon>
        <taxon>Trichonephila inaurata</taxon>
    </lineage>
</organism>
<feature type="transmembrane region" description="Helical" evidence="1">
    <location>
        <begin position="195"/>
        <end position="211"/>
    </location>
</feature>
<reference evidence="2" key="1">
    <citation type="submission" date="2020-08" db="EMBL/GenBank/DDBJ databases">
        <title>Multicomponent nature underlies the extraordinary mechanical properties of spider dragline silk.</title>
        <authorList>
            <person name="Kono N."/>
            <person name="Nakamura H."/>
            <person name="Mori M."/>
            <person name="Yoshida Y."/>
            <person name="Ohtoshi R."/>
            <person name="Malay A.D."/>
            <person name="Moran D.A.P."/>
            <person name="Tomita M."/>
            <person name="Numata K."/>
            <person name="Arakawa K."/>
        </authorList>
    </citation>
    <scope>NUCLEOTIDE SEQUENCE</scope>
</reference>
<comment type="caution">
    <text evidence="2">The sequence shown here is derived from an EMBL/GenBank/DDBJ whole genome shotgun (WGS) entry which is preliminary data.</text>
</comment>
<keyword evidence="3" id="KW-1185">Reference proteome</keyword>
<dbReference type="AlphaFoldDB" id="A0A8X6XEI7"/>
<keyword evidence="1" id="KW-1133">Transmembrane helix</keyword>
<gene>
    <name evidence="2" type="ORF">TNIN_330951</name>
</gene>
<accession>A0A8X6XEI7</accession>
<proteinExistence type="predicted"/>
<keyword evidence="1" id="KW-0472">Membrane</keyword>
<name>A0A8X6XEI7_9ARAC</name>
<dbReference type="OrthoDB" id="10040454at2759"/>
<keyword evidence="1" id="KW-0812">Transmembrane</keyword>
<sequence length="212" mass="24635">MIDCFITQRKYWQHFISRSAPTVFKIRSLVRRFVELGPVADRSGRGAHRNISTEYNVETVRYSVADDPFVSTRRHSSQLDIPRTSPYKIAWNSTNASTICCNDEMLVVGSAEQKDRERNTAVKKTRGAYSGDSRNESRVKRSVIFFDLLLVACRRLVKTNFVRRCRLTVVLRIVEIIAVKTGIFKQFQKTSDERFFCLTFLIILFLTFLLLY</sequence>
<evidence type="ECO:0000256" key="1">
    <source>
        <dbReference type="SAM" id="Phobius"/>
    </source>
</evidence>
<evidence type="ECO:0000313" key="2">
    <source>
        <dbReference type="EMBL" id="GFY51237.1"/>
    </source>
</evidence>
<evidence type="ECO:0000313" key="3">
    <source>
        <dbReference type="Proteomes" id="UP000886998"/>
    </source>
</evidence>
<protein>
    <submittedName>
        <fullName evidence="2">Uncharacterized protein</fullName>
    </submittedName>
</protein>